<feature type="region of interest" description="Disordered" evidence="1">
    <location>
        <begin position="1"/>
        <end position="33"/>
    </location>
</feature>
<name>A0A5J4WHL6_9EUKA</name>
<protein>
    <submittedName>
        <fullName evidence="2">Uncharacterized protein</fullName>
    </submittedName>
</protein>
<organism evidence="2 3">
    <name type="scientific">Streblomastix strix</name>
    <dbReference type="NCBI Taxonomy" id="222440"/>
    <lineage>
        <taxon>Eukaryota</taxon>
        <taxon>Metamonada</taxon>
        <taxon>Preaxostyla</taxon>
        <taxon>Oxymonadida</taxon>
        <taxon>Streblomastigidae</taxon>
        <taxon>Streblomastix</taxon>
    </lineage>
</organism>
<evidence type="ECO:0000256" key="1">
    <source>
        <dbReference type="SAM" id="MobiDB-lite"/>
    </source>
</evidence>
<reference evidence="2 3" key="1">
    <citation type="submission" date="2019-03" db="EMBL/GenBank/DDBJ databases">
        <title>Single cell metagenomics reveals metabolic interactions within the superorganism composed of flagellate Streblomastix strix and complex community of Bacteroidetes bacteria on its surface.</title>
        <authorList>
            <person name="Treitli S.C."/>
            <person name="Kolisko M."/>
            <person name="Husnik F."/>
            <person name="Keeling P."/>
            <person name="Hampl V."/>
        </authorList>
    </citation>
    <scope>NUCLEOTIDE SEQUENCE [LARGE SCALE GENOMIC DNA]</scope>
    <source>
        <strain evidence="2">ST1C</strain>
    </source>
</reference>
<evidence type="ECO:0000313" key="2">
    <source>
        <dbReference type="EMBL" id="KAA6394554.1"/>
    </source>
</evidence>
<sequence length="33" mass="3653">MDFAFLSQTEPEPDPEPEPIQETTDEDGGDEEG</sequence>
<dbReference type="AlphaFoldDB" id="A0A5J4WHL6"/>
<proteinExistence type="predicted"/>
<dbReference type="Proteomes" id="UP000324800">
    <property type="component" value="Unassembled WGS sequence"/>
</dbReference>
<feature type="compositionally biased region" description="Acidic residues" evidence="1">
    <location>
        <begin position="11"/>
        <end position="33"/>
    </location>
</feature>
<dbReference type="EMBL" id="SNRW01001911">
    <property type="protein sequence ID" value="KAA6394554.1"/>
    <property type="molecule type" value="Genomic_DNA"/>
</dbReference>
<feature type="non-terminal residue" evidence="2">
    <location>
        <position position="33"/>
    </location>
</feature>
<accession>A0A5J4WHL6</accession>
<gene>
    <name evidence="2" type="ORF">EZS28_009914</name>
</gene>
<comment type="caution">
    <text evidence="2">The sequence shown here is derived from an EMBL/GenBank/DDBJ whole genome shotgun (WGS) entry which is preliminary data.</text>
</comment>
<evidence type="ECO:0000313" key="3">
    <source>
        <dbReference type="Proteomes" id="UP000324800"/>
    </source>
</evidence>